<dbReference type="RefSeq" id="YP_009510407.1">
    <property type="nucleotide sequence ID" value="NC_039139.1"/>
</dbReference>
<geneLocation type="chloroplast" evidence="1"/>
<sequence length="77" mass="9302">MCICVNCRHVHKCVTYELIQKQHNCKCNIKIIDNSFIPKKALININISYVNRNIYYDWDLIECLSFVEMPGQWIFYR</sequence>
<evidence type="ECO:0000313" key="1">
    <source>
        <dbReference type="EMBL" id="AXI96080.1"/>
    </source>
</evidence>
<reference evidence="1" key="1">
    <citation type="journal article" date="2018" name="J. Phycol.">
        <title>Organellar genomics: a useful tool to study evolutionary relationships and molecular evolution in Gracilariaceae (Rhodophyta).</title>
        <authorList>
            <person name="Iha C."/>
            <person name="Grassa C.J."/>
            <person name="de M Lyra G."/>
            <person name="Davis C.C."/>
            <person name="Verbruggen H."/>
            <person name="Oliveira M.C."/>
        </authorList>
    </citation>
    <scope>NUCLEOTIDE SEQUENCE</scope>
</reference>
<name>A0A345U6J4_9FLOR</name>
<evidence type="ECO:0008006" key="2">
    <source>
        <dbReference type="Google" id="ProtNLM"/>
    </source>
</evidence>
<dbReference type="Pfam" id="PF10718">
    <property type="entry name" value="Ycf34"/>
    <property type="match status" value="1"/>
</dbReference>
<dbReference type="EMBL" id="MH396009">
    <property type="protein sequence ID" value="AXI96080.1"/>
    <property type="molecule type" value="Genomic_DNA"/>
</dbReference>
<accession>A0A345U6J4</accession>
<proteinExistence type="predicted"/>
<organism evidence="1">
    <name type="scientific">Gracilaria caudata</name>
    <dbReference type="NCBI Taxonomy" id="2572395"/>
    <lineage>
        <taxon>Eukaryota</taxon>
        <taxon>Rhodophyta</taxon>
        <taxon>Florideophyceae</taxon>
        <taxon>Rhodymeniophycidae</taxon>
        <taxon>Gracilariales</taxon>
        <taxon>Gracilariaceae</taxon>
        <taxon>Gracilaria</taxon>
    </lineage>
</organism>
<gene>
    <name evidence="1" type="primary">ycf34</name>
</gene>
<dbReference type="GeneID" id="37622754"/>
<dbReference type="AlphaFoldDB" id="A0A345U6J4"/>
<protein>
    <recommendedName>
        <fullName evidence="2">Ycf34</fullName>
    </recommendedName>
</protein>
<keyword evidence="1" id="KW-0934">Plastid</keyword>
<dbReference type="InterPro" id="IPR019656">
    <property type="entry name" value="Uncharacterised_Ycf34"/>
</dbReference>
<keyword evidence="1" id="KW-0150">Chloroplast</keyword>